<dbReference type="AlphaFoldDB" id="C0W0V2"/>
<proteinExistence type="predicted"/>
<evidence type="ECO:0008006" key="3">
    <source>
        <dbReference type="Google" id="ProtNLM"/>
    </source>
</evidence>
<dbReference type="Pfam" id="PF11185">
    <property type="entry name" value="DUF2971"/>
    <property type="match status" value="1"/>
</dbReference>
<evidence type="ECO:0000313" key="1">
    <source>
        <dbReference type="EMBL" id="EEH63676.1"/>
    </source>
</evidence>
<comment type="caution">
    <text evidence="1">The sequence shown here is derived from an EMBL/GenBank/DDBJ whole genome shotgun (WGS) entry which is preliminary data.</text>
</comment>
<keyword evidence="2" id="KW-1185">Reference proteome</keyword>
<dbReference type="STRING" id="525245.HMPREF0044_0695"/>
<dbReference type="InterPro" id="IPR021352">
    <property type="entry name" value="DUF2971"/>
</dbReference>
<name>C0W0V2_9ACTO</name>
<dbReference type="RefSeq" id="WP_006546467.1">
    <property type="nucleotide sequence ID" value="NZ_DS999543.1"/>
</dbReference>
<dbReference type="EMBL" id="ACFG01000030">
    <property type="protein sequence ID" value="EEH63676.1"/>
    <property type="molecule type" value="Genomic_DNA"/>
</dbReference>
<reference evidence="1 2" key="1">
    <citation type="submission" date="2009-01" db="EMBL/GenBank/DDBJ databases">
        <authorList>
            <person name="Qin X."/>
            <person name="Bachman B."/>
            <person name="Battles P."/>
            <person name="Bell A."/>
            <person name="Bess C."/>
            <person name="Bickham C."/>
            <person name="Chaboub L."/>
            <person name="Chen D."/>
            <person name="Coyle M."/>
            <person name="Deiros D.R."/>
            <person name="Dinh H."/>
            <person name="Forbes L."/>
            <person name="Fowler G."/>
            <person name="Francisco L."/>
            <person name="Fu Q."/>
            <person name="Gubbala S."/>
            <person name="Hale W."/>
            <person name="Han Y."/>
            <person name="Hemphill L."/>
            <person name="Highlander S.K."/>
            <person name="Hirani K."/>
            <person name="Hogues M."/>
            <person name="Jackson L."/>
            <person name="Jakkamsetti A."/>
            <person name="Javaid M."/>
            <person name="Jiang H."/>
            <person name="Korchina V."/>
            <person name="Kovar C."/>
            <person name="Lara F."/>
            <person name="Lee S."/>
            <person name="Mata R."/>
            <person name="Mathew T."/>
            <person name="Moen C."/>
            <person name="Morales K."/>
            <person name="Munidasa M."/>
            <person name="Nazareth L."/>
            <person name="Ngo R."/>
            <person name="Nguyen L."/>
            <person name="Okwuonu G."/>
            <person name="Ongeri F."/>
            <person name="Patil S."/>
            <person name="Petrosino J."/>
            <person name="Pham C."/>
            <person name="Pham P."/>
            <person name="Pu L.-L."/>
            <person name="Puazo M."/>
            <person name="Raj R."/>
            <person name="Reid J."/>
            <person name="Rouhana J."/>
            <person name="Saada N."/>
            <person name="Shang Y."/>
            <person name="Simmons D."/>
            <person name="Thornton R."/>
            <person name="Warren J."/>
            <person name="Weissenberger G."/>
            <person name="Zhang J."/>
            <person name="Zhang L."/>
            <person name="Zhou C."/>
            <person name="Zhu D."/>
            <person name="Muzny D."/>
            <person name="Worley K."/>
            <person name="Gibbs R."/>
        </authorList>
    </citation>
    <scope>NUCLEOTIDE SEQUENCE [LARGE SCALE GENOMIC DNA]</scope>
    <source>
        <strain evidence="1 2">DSM 15436</strain>
    </source>
</reference>
<gene>
    <name evidence="1" type="ORF">HMPREF0044_0695</name>
</gene>
<dbReference type="Proteomes" id="UP000010301">
    <property type="component" value="Unassembled WGS sequence"/>
</dbReference>
<dbReference type="OrthoDB" id="1095921at2"/>
<evidence type="ECO:0000313" key="2">
    <source>
        <dbReference type="Proteomes" id="UP000010301"/>
    </source>
</evidence>
<dbReference type="eggNOG" id="ENOG50330U0">
    <property type="taxonomic scope" value="Bacteria"/>
</dbReference>
<organism evidence="1 2">
    <name type="scientific">Gleimia coleocanis DSM 15436</name>
    <dbReference type="NCBI Taxonomy" id="525245"/>
    <lineage>
        <taxon>Bacteria</taxon>
        <taxon>Bacillati</taxon>
        <taxon>Actinomycetota</taxon>
        <taxon>Actinomycetes</taxon>
        <taxon>Actinomycetales</taxon>
        <taxon>Actinomycetaceae</taxon>
        <taxon>Gleimia</taxon>
    </lineage>
</organism>
<protein>
    <recommendedName>
        <fullName evidence="3">DUF2971 domain-containing protein</fullName>
    </recommendedName>
</protein>
<dbReference type="HOGENOM" id="CLU_061528_0_0_11"/>
<accession>C0W0V2</accession>
<sequence>MASIYHYTDLNALFSIVHNKELWASDTEFLNDATEIKHAIKMLLNKVDPANKYDSVNSDLFESLEILKDALARKYLRLPSIPANIHKKLGLESVPQIISFSTEADSLYMWRNYARENGVCIEFDEDKLLLEPKEPEPYRFGITPVVEEVIYGDVFPDSLFLQIQNSLKSIKDLAELENYVFFELTHLLAKVKHGAFSLENEKRLVLRTTSCLLTQNIRVGAQHAVPYIVFPFSLDSIISITVGPSPFKRRNIIALDRWKNTPRGLTAHIDIRESAIPYV</sequence>